<dbReference type="Pfam" id="PF15206">
    <property type="entry name" value="FAM209"/>
    <property type="match status" value="1"/>
</dbReference>
<gene>
    <name evidence="2" type="ORF">JEQ12_020491</name>
</gene>
<sequence length="197" mass="21875">MQTTSDAEDERRPTAVGMFDVMTLAGDIGGGQASDTSLLPHTGVCHKVLVREELKISRIQRKSRPRPGVQGTSLRAGGKRRKREKTSPDEDYMFHTLTLLEMDLVKFVSSPQNLTQHVNRRAFPGGAVDRNLPANAEDMDLIPGSGLGRFHMSQSNKACAPQPWSPCSRAHVLQLLKLACHNKISHHNEKSKHHNKE</sequence>
<dbReference type="EMBL" id="JAEMGP010000027">
    <property type="protein sequence ID" value="KAG5194130.1"/>
    <property type="molecule type" value="Genomic_DNA"/>
</dbReference>
<dbReference type="InterPro" id="IPR027943">
    <property type="entry name" value="FAM209"/>
</dbReference>
<reference evidence="2 3" key="1">
    <citation type="submission" date="2020-12" db="EMBL/GenBank/DDBJ databases">
        <title>De novo assembly of Tibetan sheep genome.</title>
        <authorList>
            <person name="Li X."/>
        </authorList>
    </citation>
    <scope>NUCLEOTIDE SEQUENCE [LARGE SCALE GENOMIC DNA]</scope>
    <source>
        <tissue evidence="2">Heart</tissue>
    </source>
</reference>
<evidence type="ECO:0000313" key="3">
    <source>
        <dbReference type="Proteomes" id="UP000664991"/>
    </source>
</evidence>
<accession>A0A835ZI40</accession>
<proteinExistence type="predicted"/>
<evidence type="ECO:0000313" key="2">
    <source>
        <dbReference type="EMBL" id="KAG5194130.1"/>
    </source>
</evidence>
<dbReference type="AlphaFoldDB" id="A0A835ZI40"/>
<comment type="caution">
    <text evidence="2">The sequence shown here is derived from an EMBL/GenBank/DDBJ whole genome shotgun (WGS) entry which is preliminary data.</text>
</comment>
<organism evidence="2 3">
    <name type="scientific">Ovis aries</name>
    <name type="common">Sheep</name>
    <dbReference type="NCBI Taxonomy" id="9940"/>
    <lineage>
        <taxon>Eukaryota</taxon>
        <taxon>Metazoa</taxon>
        <taxon>Chordata</taxon>
        <taxon>Craniata</taxon>
        <taxon>Vertebrata</taxon>
        <taxon>Euteleostomi</taxon>
        <taxon>Mammalia</taxon>
        <taxon>Eutheria</taxon>
        <taxon>Laurasiatheria</taxon>
        <taxon>Artiodactyla</taxon>
        <taxon>Ruminantia</taxon>
        <taxon>Pecora</taxon>
        <taxon>Bovidae</taxon>
        <taxon>Caprinae</taxon>
        <taxon>Ovis</taxon>
    </lineage>
</organism>
<dbReference type="Proteomes" id="UP000664991">
    <property type="component" value="Unassembled WGS sequence"/>
</dbReference>
<name>A0A835ZI40_SHEEP</name>
<evidence type="ECO:0000256" key="1">
    <source>
        <dbReference type="SAM" id="MobiDB-lite"/>
    </source>
</evidence>
<feature type="region of interest" description="Disordered" evidence="1">
    <location>
        <begin position="60"/>
        <end position="89"/>
    </location>
</feature>
<protein>
    <submittedName>
        <fullName evidence="2">Uncharacterized protein</fullName>
    </submittedName>
</protein>